<dbReference type="EMBL" id="JH793945">
    <property type="protein sequence ID" value="ELQ34025.1"/>
    <property type="molecule type" value="Genomic_DNA"/>
</dbReference>
<proteinExistence type="predicted"/>
<reference evidence="2" key="1">
    <citation type="journal article" date="2012" name="PLoS Genet.">
        <title>Comparative analysis of the genomes of two field isolates of the rice blast fungus Magnaporthe oryzae.</title>
        <authorList>
            <person name="Xue M."/>
            <person name="Yang J."/>
            <person name="Li Z."/>
            <person name="Hu S."/>
            <person name="Yao N."/>
            <person name="Dean R.A."/>
            <person name="Zhao W."/>
            <person name="Shen M."/>
            <person name="Zhang H."/>
            <person name="Li C."/>
            <person name="Liu L."/>
            <person name="Cao L."/>
            <person name="Xu X."/>
            <person name="Xing Y."/>
            <person name="Hsiang T."/>
            <person name="Zhang Z."/>
            <person name="Xu J.R."/>
            <person name="Peng Y.L."/>
        </authorList>
    </citation>
    <scope>NUCLEOTIDE SEQUENCE</scope>
    <source>
        <strain evidence="2">Y34</strain>
    </source>
</reference>
<organism evidence="2">
    <name type="scientific">Pyricularia oryzae (strain Y34)</name>
    <name type="common">Rice blast fungus</name>
    <name type="synonym">Magnaporthe oryzae</name>
    <dbReference type="NCBI Taxonomy" id="1143189"/>
    <lineage>
        <taxon>Eukaryota</taxon>
        <taxon>Fungi</taxon>
        <taxon>Dikarya</taxon>
        <taxon>Ascomycota</taxon>
        <taxon>Pezizomycotina</taxon>
        <taxon>Sordariomycetes</taxon>
        <taxon>Sordariomycetidae</taxon>
        <taxon>Magnaporthales</taxon>
        <taxon>Pyriculariaceae</taxon>
        <taxon>Pyricularia</taxon>
    </lineage>
</organism>
<name>A0AA97NPK0_PYRO3</name>
<dbReference type="Proteomes" id="UP000011086">
    <property type="component" value="Unassembled WGS sequence"/>
</dbReference>
<feature type="region of interest" description="Disordered" evidence="1">
    <location>
        <begin position="414"/>
        <end position="480"/>
    </location>
</feature>
<protein>
    <submittedName>
        <fullName evidence="2">Uncharacterized protein</fullName>
    </submittedName>
</protein>
<feature type="compositionally biased region" description="Basic and acidic residues" evidence="1">
    <location>
        <begin position="463"/>
        <end position="474"/>
    </location>
</feature>
<accession>A0AA97NPK0</accession>
<evidence type="ECO:0000313" key="2">
    <source>
        <dbReference type="EMBL" id="ELQ34025.1"/>
    </source>
</evidence>
<sequence>METGRSRHMVPTQQTQEEAAEHLPNAREIEAFSDAELAKHLWKNARCVMVKDPKNISESFLERLREMVRSHNVPHSAVVDLDGVNAKLLATELKGREVSPASSDRATEILDDMEDGEVSSHRDLVGAGGRPAYPIQILDQVWENPRAYSDILSLFCFLEYEWESPTIFAWQKSRWDLFRAWQKDARTGRMCRTRTSQAAVKLIQSTRAGNRGLASYVESVRTNALVPLDLQTDLIAKFHPTQDPMIQNALTTWLEYVAYGYIQTQCESTSAAHHKQRLRKNWEELVSLELLAPSELQVGTVRLNSSSWDGAGETPERAKMRLDRIRCYTDSSRKLYWAEDAQKRHSAELSWALGQLPLVQAEERQRQKELDIKHAMKYGPIQEDTRGMAEAQKNSDSLRRSPRIAAKVQKAAMVNLPTAPERQQTGSIPRKRLRQTNAPCTVFQEEASDNTSSRRRNQARPADSVRKPEQDVAPRKRRKV</sequence>
<dbReference type="AlphaFoldDB" id="A0AA97NPK0"/>
<feature type="region of interest" description="Disordered" evidence="1">
    <location>
        <begin position="382"/>
        <end position="401"/>
    </location>
</feature>
<evidence type="ECO:0000256" key="1">
    <source>
        <dbReference type="SAM" id="MobiDB-lite"/>
    </source>
</evidence>
<gene>
    <name evidence="2" type="ORF">OOU_Y34scaffold00820g4</name>
</gene>